<accession>A0A140G4N4</accession>
<dbReference type="InterPro" id="IPR011009">
    <property type="entry name" value="Kinase-like_dom_sf"/>
</dbReference>
<evidence type="ECO:0000256" key="20">
    <source>
        <dbReference type="ARBA" id="ARBA00047899"/>
    </source>
</evidence>
<evidence type="ECO:0000256" key="12">
    <source>
        <dbReference type="ARBA" id="ARBA00022741"/>
    </source>
</evidence>
<evidence type="ECO:0000256" key="11">
    <source>
        <dbReference type="ARBA" id="ARBA00022737"/>
    </source>
</evidence>
<evidence type="ECO:0000256" key="14">
    <source>
        <dbReference type="ARBA" id="ARBA00022840"/>
    </source>
</evidence>
<dbReference type="Pfam" id="PF13855">
    <property type="entry name" value="LRR_8"/>
    <property type="match status" value="1"/>
</dbReference>
<evidence type="ECO:0000256" key="5">
    <source>
        <dbReference type="ARBA" id="ARBA00022527"/>
    </source>
</evidence>
<proteinExistence type="evidence at transcript level"/>
<dbReference type="GO" id="GO:0004674">
    <property type="term" value="F:protein serine/threonine kinase activity"/>
    <property type="evidence" value="ECO:0007669"/>
    <property type="project" value="UniProtKB-KW"/>
</dbReference>
<evidence type="ECO:0000256" key="17">
    <source>
        <dbReference type="ARBA" id="ARBA00023170"/>
    </source>
</evidence>
<evidence type="ECO:0000313" key="25">
    <source>
        <dbReference type="EMBL" id="AMM43006.1"/>
    </source>
</evidence>
<evidence type="ECO:0000256" key="8">
    <source>
        <dbReference type="ARBA" id="ARBA00022679"/>
    </source>
</evidence>
<dbReference type="PROSITE" id="PS51450">
    <property type="entry name" value="LRR"/>
    <property type="match status" value="1"/>
</dbReference>
<keyword evidence="4" id="KW-0964">Secreted</keyword>
<dbReference type="PRINTS" id="PR00019">
    <property type="entry name" value="LEURICHRPT"/>
</dbReference>
<evidence type="ECO:0000256" key="7">
    <source>
        <dbReference type="ARBA" id="ARBA00022614"/>
    </source>
</evidence>
<dbReference type="Pfam" id="PF00069">
    <property type="entry name" value="Pkinase"/>
    <property type="match status" value="1"/>
</dbReference>
<keyword evidence="17" id="KW-0675">Receptor</keyword>
<dbReference type="GO" id="GO:0009653">
    <property type="term" value="P:anatomical structure morphogenesis"/>
    <property type="evidence" value="ECO:0007669"/>
    <property type="project" value="UniProtKB-ARBA"/>
</dbReference>
<evidence type="ECO:0000256" key="16">
    <source>
        <dbReference type="ARBA" id="ARBA00023136"/>
    </source>
</evidence>
<dbReference type="Gene3D" id="3.80.10.10">
    <property type="entry name" value="Ribonuclease Inhibitor"/>
    <property type="match status" value="3"/>
</dbReference>
<keyword evidence="10" id="KW-0732">Signal</keyword>
<evidence type="ECO:0000256" key="13">
    <source>
        <dbReference type="ARBA" id="ARBA00022777"/>
    </source>
</evidence>
<keyword evidence="6" id="KW-0597">Phosphoprotein</keyword>
<keyword evidence="18" id="KW-0325">Glycoprotein</keyword>
<dbReference type="AlphaFoldDB" id="A0A140G4N4"/>
<keyword evidence="7" id="KW-0433">Leucine-rich repeat</keyword>
<evidence type="ECO:0000256" key="6">
    <source>
        <dbReference type="ARBA" id="ARBA00022553"/>
    </source>
</evidence>
<comment type="catalytic activity">
    <reaction evidence="20">
        <text>L-threonyl-[protein] + ATP = O-phospho-L-threonyl-[protein] + ADP + H(+)</text>
        <dbReference type="Rhea" id="RHEA:46608"/>
        <dbReference type="Rhea" id="RHEA-COMP:11060"/>
        <dbReference type="Rhea" id="RHEA-COMP:11605"/>
        <dbReference type="ChEBI" id="CHEBI:15378"/>
        <dbReference type="ChEBI" id="CHEBI:30013"/>
        <dbReference type="ChEBI" id="CHEBI:30616"/>
        <dbReference type="ChEBI" id="CHEBI:61977"/>
        <dbReference type="ChEBI" id="CHEBI:456216"/>
        <dbReference type="EC" id="2.7.11.1"/>
    </reaction>
</comment>
<dbReference type="PROSITE" id="PS00109">
    <property type="entry name" value="PROTEIN_KINASE_TYR"/>
    <property type="match status" value="1"/>
</dbReference>
<keyword evidence="15 23" id="KW-1133">Transmembrane helix</keyword>
<comment type="subcellular location">
    <subcellularLocation>
        <location evidence="2">Membrane</location>
        <topology evidence="2">Single-pass type I membrane protein</topology>
    </subcellularLocation>
    <subcellularLocation>
        <location evidence="1">Secreted</location>
        <location evidence="1">Cell wall</location>
    </subcellularLocation>
</comment>
<evidence type="ECO:0000256" key="21">
    <source>
        <dbReference type="ARBA" id="ARBA00048679"/>
    </source>
</evidence>
<dbReference type="GO" id="GO:0099402">
    <property type="term" value="P:plant organ development"/>
    <property type="evidence" value="ECO:0007669"/>
    <property type="project" value="UniProtKB-ARBA"/>
</dbReference>
<dbReference type="GO" id="GO:0016020">
    <property type="term" value="C:membrane"/>
    <property type="evidence" value="ECO:0007669"/>
    <property type="project" value="UniProtKB-SubCell"/>
</dbReference>
<evidence type="ECO:0000256" key="19">
    <source>
        <dbReference type="ARBA" id="ARBA00038043"/>
    </source>
</evidence>
<keyword evidence="11" id="KW-0677">Repeat</keyword>
<dbReference type="PANTHER" id="PTHR48005">
    <property type="entry name" value="LEUCINE RICH REPEAT KINASE 2"/>
    <property type="match status" value="1"/>
</dbReference>
<evidence type="ECO:0000256" key="2">
    <source>
        <dbReference type="ARBA" id="ARBA00004479"/>
    </source>
</evidence>
<evidence type="ECO:0000256" key="15">
    <source>
        <dbReference type="ARBA" id="ARBA00022989"/>
    </source>
</evidence>
<dbReference type="Gene3D" id="1.10.510.10">
    <property type="entry name" value="Transferase(Phosphotransferase) domain 1"/>
    <property type="match status" value="1"/>
</dbReference>
<comment type="catalytic activity">
    <reaction evidence="21">
        <text>L-seryl-[protein] + ATP = O-phospho-L-seryl-[protein] + ADP + H(+)</text>
        <dbReference type="Rhea" id="RHEA:17989"/>
        <dbReference type="Rhea" id="RHEA-COMP:9863"/>
        <dbReference type="Rhea" id="RHEA-COMP:11604"/>
        <dbReference type="ChEBI" id="CHEBI:15378"/>
        <dbReference type="ChEBI" id="CHEBI:29999"/>
        <dbReference type="ChEBI" id="CHEBI:30616"/>
        <dbReference type="ChEBI" id="CHEBI:83421"/>
        <dbReference type="ChEBI" id="CHEBI:456216"/>
        <dbReference type="EC" id="2.7.11.1"/>
    </reaction>
</comment>
<keyword evidence="4" id="KW-0134">Cell wall</keyword>
<keyword evidence="9 23" id="KW-0812">Transmembrane</keyword>
<dbReference type="InterPro" id="IPR055414">
    <property type="entry name" value="LRR_R13L4/SHOC2-like"/>
</dbReference>
<feature type="domain" description="Protein kinase" evidence="24">
    <location>
        <begin position="558"/>
        <end position="817"/>
    </location>
</feature>
<dbReference type="PROSITE" id="PS00107">
    <property type="entry name" value="PROTEIN_KINASE_ATP"/>
    <property type="match status" value="1"/>
</dbReference>
<dbReference type="SUPFAM" id="SSF56112">
    <property type="entry name" value="Protein kinase-like (PK-like)"/>
    <property type="match status" value="1"/>
</dbReference>
<dbReference type="PANTHER" id="PTHR48005:SF16">
    <property type="entry name" value="MDIS1-INTERACTING RECEPTOR LIKE KINASE 2-LIKE ISOFORM X1"/>
    <property type="match status" value="1"/>
</dbReference>
<dbReference type="InterPro" id="IPR000719">
    <property type="entry name" value="Prot_kinase_dom"/>
</dbReference>
<feature type="transmembrane region" description="Helical" evidence="23">
    <location>
        <begin position="498"/>
        <end position="516"/>
    </location>
</feature>
<keyword evidence="12 22" id="KW-0547">Nucleotide-binding</keyword>
<dbReference type="Gene3D" id="3.30.200.20">
    <property type="entry name" value="Phosphorylase Kinase, domain 1"/>
    <property type="match status" value="1"/>
</dbReference>
<dbReference type="InterPro" id="IPR001611">
    <property type="entry name" value="Leu-rich_rpt"/>
</dbReference>
<evidence type="ECO:0000256" key="3">
    <source>
        <dbReference type="ARBA" id="ARBA00012513"/>
    </source>
</evidence>
<dbReference type="SUPFAM" id="SSF52058">
    <property type="entry name" value="L domain-like"/>
    <property type="match status" value="2"/>
</dbReference>
<dbReference type="InterPro" id="IPR008266">
    <property type="entry name" value="Tyr_kinase_AS"/>
</dbReference>
<dbReference type="EC" id="2.7.11.1" evidence="3"/>
<evidence type="ECO:0000259" key="24">
    <source>
        <dbReference type="PROSITE" id="PS50011"/>
    </source>
</evidence>
<reference evidence="25" key="1">
    <citation type="journal article" date="2015" name="Int J Genomics">
        <title>Genome-Wide Identification and Characterization of the LRR-RLK Gene Family in Two Vernicia Species.</title>
        <authorList>
            <person name="Zhu H."/>
            <person name="Wang Y."/>
            <person name="Yin H."/>
            <person name="Gao M."/>
            <person name="Zhang Q."/>
            <person name="Chen Y."/>
        </authorList>
    </citation>
    <scope>NUCLEOTIDE SEQUENCE</scope>
</reference>
<evidence type="ECO:0000256" key="9">
    <source>
        <dbReference type="ARBA" id="ARBA00022692"/>
    </source>
</evidence>
<feature type="binding site" evidence="22">
    <location>
        <position position="586"/>
    </location>
    <ligand>
        <name>ATP</name>
        <dbReference type="ChEBI" id="CHEBI:30616"/>
    </ligand>
</feature>
<dbReference type="EMBL" id="KT805758">
    <property type="protein sequence ID" value="AMM43006.1"/>
    <property type="molecule type" value="mRNA"/>
</dbReference>
<keyword evidence="13" id="KW-0418">Kinase</keyword>
<dbReference type="InterPro" id="IPR003591">
    <property type="entry name" value="Leu-rich_rpt_typical-subtyp"/>
</dbReference>
<dbReference type="PROSITE" id="PS50011">
    <property type="entry name" value="PROTEIN_KINASE_DOM"/>
    <property type="match status" value="1"/>
</dbReference>
<keyword evidence="5" id="KW-0723">Serine/threonine-protein kinase</keyword>
<evidence type="ECO:0000256" key="18">
    <source>
        <dbReference type="ARBA" id="ARBA00023180"/>
    </source>
</evidence>
<dbReference type="Pfam" id="PF23598">
    <property type="entry name" value="LRR_14"/>
    <property type="match status" value="1"/>
</dbReference>
<keyword evidence="16 23" id="KW-0472">Membrane</keyword>
<dbReference type="InterPro" id="IPR032675">
    <property type="entry name" value="LRR_dom_sf"/>
</dbReference>
<dbReference type="FunFam" id="3.30.200.20:FF:000309">
    <property type="entry name" value="Leucine-rich repeat receptor protein kinase MSP1"/>
    <property type="match status" value="1"/>
</dbReference>
<dbReference type="FunFam" id="1.10.510.10:FF:000479">
    <property type="entry name" value="Leucine-rich repeat receptor-like protein kinase"/>
    <property type="match status" value="1"/>
</dbReference>
<evidence type="ECO:0000256" key="10">
    <source>
        <dbReference type="ARBA" id="ARBA00022729"/>
    </source>
</evidence>
<evidence type="ECO:0000256" key="23">
    <source>
        <dbReference type="SAM" id="Phobius"/>
    </source>
</evidence>
<keyword evidence="14 22" id="KW-0067">ATP-binding</keyword>
<dbReference type="InterPro" id="IPR051420">
    <property type="entry name" value="Ser_Thr_Kinases_DiverseReg"/>
</dbReference>
<dbReference type="Pfam" id="PF00560">
    <property type="entry name" value="LRR_1"/>
    <property type="match status" value="3"/>
</dbReference>
<name>A0A140G4N4_9ROSI</name>
<dbReference type="InterPro" id="IPR017441">
    <property type="entry name" value="Protein_kinase_ATP_BS"/>
</dbReference>
<keyword evidence="8" id="KW-0808">Transferase</keyword>
<evidence type="ECO:0000256" key="22">
    <source>
        <dbReference type="PROSITE-ProRule" id="PRU10141"/>
    </source>
</evidence>
<evidence type="ECO:0000256" key="1">
    <source>
        <dbReference type="ARBA" id="ARBA00004191"/>
    </source>
</evidence>
<comment type="similarity">
    <text evidence="19">Belongs to the polygalacturonase-inhibiting protein family.</text>
</comment>
<organism evidence="25">
    <name type="scientific">Vernicia montana</name>
    <dbReference type="NCBI Taxonomy" id="316732"/>
    <lineage>
        <taxon>Eukaryota</taxon>
        <taxon>Viridiplantae</taxon>
        <taxon>Streptophyta</taxon>
        <taxon>Embryophyta</taxon>
        <taxon>Tracheophyta</taxon>
        <taxon>Spermatophyta</taxon>
        <taxon>Magnoliopsida</taxon>
        <taxon>eudicotyledons</taxon>
        <taxon>Gunneridae</taxon>
        <taxon>Pentapetalae</taxon>
        <taxon>rosids</taxon>
        <taxon>fabids</taxon>
        <taxon>Malpighiales</taxon>
        <taxon>Euphorbiaceae</taxon>
        <taxon>Crotonoideae</taxon>
        <taxon>Aleuritideae</taxon>
        <taxon>Vernicia</taxon>
    </lineage>
</organism>
<dbReference type="GO" id="GO:0005524">
    <property type="term" value="F:ATP binding"/>
    <property type="evidence" value="ECO:0007669"/>
    <property type="project" value="UniProtKB-UniRule"/>
</dbReference>
<dbReference type="FunFam" id="3.80.10.10:FF:000400">
    <property type="entry name" value="Nuclear pore complex protein NUP107"/>
    <property type="match status" value="1"/>
</dbReference>
<evidence type="ECO:0000256" key="4">
    <source>
        <dbReference type="ARBA" id="ARBA00022512"/>
    </source>
</evidence>
<sequence length="844" mass="94116">METPTSLLIVTAAATIFLVAAYGLSSMQLEANALLNSGWWCDHTNTTLDHCRWPGVFCNGDGSVIQIIYPPQKCTTGANIGKFNFSSFPNLIRLNLGYGGLYGSIPFQIGQLSNLSFLNLAPNYLTGELPLSLANLTQLTELDISKNQINGSIPQELGSLKNLVHLDLSNNHLVGQIPSSIGLLANLTSLVISSNNLLGPIPSFIGNLTKLNFLSLGSTFSSEAGSIPLELMQLNQLRYLDLSHNQLSGVISPEIGAMVDLLHLDLSSNQLTGPIPIHITNCSGLKYLSLSNNNLNGSIPYQVGNFAFLMTLDLSLNLISGEIPFSIGNCLKLLDLDLSHNFLFGNIPTHLFGKKKNIPTHLPYLQHLSLSHNNLNGTIPSQIANLDALLTLDLSHNWISGEIPLVIGNMSLWYLDLSYNNLYGRIPNSLPHFNWSYINLQFNSLQGQIPEHLWPFHEQLVGNKDLCYDNLNIKGEFKDFQPCFASHRVEDVLHYLKIFLPIIMFLAFFVIGFLFLHKRKIKNCKDQPRSIKNGDIFSIWNYDGRIAYEDIIKATENFNGKYCIGVGAHGNVYKAQLSINKIVALKKLHHSKTENLVNEVEVLTRIRHKNIVKLYGFCLHRRSMFLIYEYMEKGSLFHALRNDTEAMELNWNIRVKIIKDIAFAVSYLHHGCNPPIVHRDISSKNILLNLELKAFVSDFGLARLLDPDSSNQTTMAGTYGYMAPELAYTIVMTEKCDVYSFGVVALELLMGTHPGEFLSSSLTQNIMLNELLDSRLAPPSNDIDVQDIIFVATIAFSCLCATPKSRPTMEFLSQDFLSRKKPLAKPLHTVTILELKNLGQLVNN</sequence>
<dbReference type="SMART" id="SM00369">
    <property type="entry name" value="LRR_TYP"/>
    <property type="match status" value="5"/>
</dbReference>
<protein>
    <recommendedName>
        <fullName evidence="3">non-specific serine/threonine protein kinase</fullName>
        <ecNumber evidence="3">2.7.11.1</ecNumber>
    </recommendedName>
</protein>
<feature type="non-terminal residue" evidence="25">
    <location>
        <position position="844"/>
    </location>
</feature>
<dbReference type="FunFam" id="3.80.10.10:FF:000095">
    <property type="entry name" value="LRR receptor-like serine/threonine-protein kinase GSO1"/>
    <property type="match status" value="1"/>
</dbReference>